<proteinExistence type="predicted"/>
<sequence length="377" mass="40015">MSSEPFLYGCLATLAMGDTQAVTLAQTSHLSLALRSGSAAPSNLIALGGPIPRGPDFVGIVIDDYVALSLVPSGAKGASNGAALSKAMETKYLEVGLVSHPEKGFEDDSKPSFWGVDIDGQKGLIRGTLKRAIPLFGILLQVVKLGYVSDAQTLAARGSLDGSPDPSQISAEHLGGVEPAERSPASPTPSSDTQLPGTRERFLHLDSGVAYSSNSFVFNGLFGVVDGTDGEFVMNYFEKIWTKGHVLTGKDFAWPPIAPGFLDLFSGSKGVASWLLRFTDSWVVTYELEDGPDQDLDSEECQKELMRLLALGVFQSWGGGHQGQEDFMVLTTLHRSEALGPEGSHGPDVLVPKSKDVKSEEHGDSLKSGNAKSPSTF</sequence>
<evidence type="ECO:0000313" key="2">
    <source>
        <dbReference type="EMBL" id="CAK9009135.1"/>
    </source>
</evidence>
<reference evidence="2 3" key="1">
    <citation type="submission" date="2024-02" db="EMBL/GenBank/DDBJ databases">
        <authorList>
            <person name="Chen Y."/>
            <person name="Shah S."/>
            <person name="Dougan E. K."/>
            <person name="Thang M."/>
            <person name="Chan C."/>
        </authorList>
    </citation>
    <scope>NUCLEOTIDE SEQUENCE [LARGE SCALE GENOMIC DNA]</scope>
</reference>
<dbReference type="EMBL" id="CAXAMM010005914">
    <property type="protein sequence ID" value="CAK9009135.1"/>
    <property type="molecule type" value="Genomic_DNA"/>
</dbReference>
<evidence type="ECO:0000256" key="1">
    <source>
        <dbReference type="SAM" id="MobiDB-lite"/>
    </source>
</evidence>
<comment type="caution">
    <text evidence="2">The sequence shown here is derived from an EMBL/GenBank/DDBJ whole genome shotgun (WGS) entry which is preliminary data.</text>
</comment>
<keyword evidence="2" id="KW-0675">Receptor</keyword>
<feature type="region of interest" description="Disordered" evidence="1">
    <location>
        <begin position="158"/>
        <end position="197"/>
    </location>
</feature>
<organism evidence="2 3">
    <name type="scientific">Durusdinium trenchii</name>
    <dbReference type="NCBI Taxonomy" id="1381693"/>
    <lineage>
        <taxon>Eukaryota</taxon>
        <taxon>Sar</taxon>
        <taxon>Alveolata</taxon>
        <taxon>Dinophyceae</taxon>
        <taxon>Suessiales</taxon>
        <taxon>Symbiodiniaceae</taxon>
        <taxon>Durusdinium</taxon>
    </lineage>
</organism>
<accession>A0ABP0J432</accession>
<feature type="compositionally biased region" description="Polar residues" evidence="1">
    <location>
        <begin position="367"/>
        <end position="377"/>
    </location>
</feature>
<feature type="region of interest" description="Disordered" evidence="1">
    <location>
        <begin position="338"/>
        <end position="377"/>
    </location>
</feature>
<gene>
    <name evidence="2" type="ORF">SCF082_LOCUS10186</name>
</gene>
<feature type="compositionally biased region" description="Basic and acidic residues" evidence="1">
    <location>
        <begin position="353"/>
        <end position="365"/>
    </location>
</feature>
<name>A0ABP0J432_9DINO</name>
<protein>
    <submittedName>
        <fullName evidence="2">Ultraviolet-B receptor UVR8</fullName>
    </submittedName>
</protein>
<evidence type="ECO:0000313" key="3">
    <source>
        <dbReference type="Proteomes" id="UP001642464"/>
    </source>
</evidence>
<dbReference type="Proteomes" id="UP001642464">
    <property type="component" value="Unassembled WGS sequence"/>
</dbReference>
<keyword evidence="3" id="KW-1185">Reference proteome</keyword>